<organism evidence="2 3">
    <name type="scientific">Dyadobacter subterraneus</name>
    <dbReference type="NCBI Taxonomy" id="2773304"/>
    <lineage>
        <taxon>Bacteria</taxon>
        <taxon>Pseudomonadati</taxon>
        <taxon>Bacteroidota</taxon>
        <taxon>Cytophagia</taxon>
        <taxon>Cytophagales</taxon>
        <taxon>Spirosomataceae</taxon>
        <taxon>Dyadobacter</taxon>
    </lineage>
</organism>
<keyword evidence="1" id="KW-0812">Transmembrane</keyword>
<accession>A0ABR9WD33</accession>
<keyword evidence="1" id="KW-1133">Transmembrane helix</keyword>
<comment type="caution">
    <text evidence="2">The sequence shown here is derived from an EMBL/GenBank/DDBJ whole genome shotgun (WGS) entry which is preliminary data.</text>
</comment>
<dbReference type="Proteomes" id="UP000634134">
    <property type="component" value="Unassembled WGS sequence"/>
</dbReference>
<dbReference type="RefSeq" id="WP_194121522.1">
    <property type="nucleotide sequence ID" value="NZ_JACYGY010000001.1"/>
</dbReference>
<evidence type="ECO:0000313" key="2">
    <source>
        <dbReference type="EMBL" id="MBE9463388.1"/>
    </source>
</evidence>
<name>A0ABR9WD33_9BACT</name>
<evidence type="ECO:0000256" key="1">
    <source>
        <dbReference type="SAM" id="Phobius"/>
    </source>
</evidence>
<keyword evidence="1" id="KW-0472">Membrane</keyword>
<keyword evidence="3" id="KW-1185">Reference proteome</keyword>
<feature type="transmembrane region" description="Helical" evidence="1">
    <location>
        <begin position="34"/>
        <end position="49"/>
    </location>
</feature>
<reference evidence="3" key="1">
    <citation type="submission" date="2023-07" db="EMBL/GenBank/DDBJ databases">
        <title>Dyadobacter sp. nov 'subterranea' isolated from contaminted grondwater.</title>
        <authorList>
            <person name="Szabo I."/>
            <person name="Al-Omari J."/>
            <person name="Szerdahelyi S.G."/>
            <person name="Rado J."/>
        </authorList>
    </citation>
    <scope>NUCLEOTIDE SEQUENCE [LARGE SCALE GENOMIC DNA]</scope>
    <source>
        <strain evidence="3">UP-52</strain>
    </source>
</reference>
<proteinExistence type="predicted"/>
<feature type="transmembrane region" description="Helical" evidence="1">
    <location>
        <begin position="56"/>
        <end position="75"/>
    </location>
</feature>
<protein>
    <submittedName>
        <fullName evidence="2">Uncharacterized protein</fullName>
    </submittedName>
</protein>
<sequence>MISFYLFMLGCYFYYSRSKYFPLQIFRPASSMDWFSPAILIAGIGLNIFREGWVSGFLLSIVSCSLAVILIQFTAVLGKKYFYSLAIFAHSLIILDLLS</sequence>
<gene>
    <name evidence="2" type="ORF">IEE83_15995</name>
</gene>
<evidence type="ECO:0000313" key="3">
    <source>
        <dbReference type="Proteomes" id="UP000634134"/>
    </source>
</evidence>
<dbReference type="EMBL" id="JACYGY010000001">
    <property type="protein sequence ID" value="MBE9463388.1"/>
    <property type="molecule type" value="Genomic_DNA"/>
</dbReference>